<dbReference type="Gene3D" id="3.40.50.80">
    <property type="entry name" value="Nucleotide-binding domain of ferredoxin-NADP reductase (FNR) module"/>
    <property type="match status" value="1"/>
</dbReference>
<feature type="binding site" evidence="12">
    <location>
        <begin position="408"/>
        <end position="410"/>
    </location>
    <ligand>
        <name>FAD</name>
        <dbReference type="ChEBI" id="CHEBI:57692"/>
    </ligand>
</feature>
<keyword evidence="8" id="KW-0249">Electron transport</keyword>
<evidence type="ECO:0000256" key="2">
    <source>
        <dbReference type="ARBA" id="ARBA00022448"/>
    </source>
</evidence>
<protein>
    <recommendedName>
        <fullName evidence="1">assimilatory sulfite reductase (NADPH)</fullName>
        <ecNumber evidence="1">1.8.1.2</ecNumber>
    </recommendedName>
</protein>
<dbReference type="PRINTS" id="PR00371">
    <property type="entry name" value="FPNCR"/>
</dbReference>
<dbReference type="InterPro" id="IPR029039">
    <property type="entry name" value="Flavoprotein-like_sf"/>
</dbReference>
<dbReference type="Gene3D" id="3.40.50.360">
    <property type="match status" value="1"/>
</dbReference>
<evidence type="ECO:0000259" key="13">
    <source>
        <dbReference type="PROSITE" id="PS50902"/>
    </source>
</evidence>
<dbReference type="PROSITE" id="PS51384">
    <property type="entry name" value="FAD_FR"/>
    <property type="match status" value="1"/>
</dbReference>
<dbReference type="Proteomes" id="UP000295662">
    <property type="component" value="Unassembled WGS sequence"/>
</dbReference>
<reference evidence="15 16" key="1">
    <citation type="submission" date="2019-03" db="EMBL/GenBank/DDBJ databases">
        <title>Genomic Encyclopedia of Archaeal and Bacterial Type Strains, Phase II (KMG-II): from individual species to whole genera.</title>
        <authorList>
            <person name="Goeker M."/>
        </authorList>
    </citation>
    <scope>NUCLEOTIDE SEQUENCE [LARGE SCALE GENOMIC DNA]</scope>
    <source>
        <strain evidence="15 16">ATCC 25309</strain>
    </source>
</reference>
<dbReference type="Pfam" id="PF00175">
    <property type="entry name" value="NAD_binding_1"/>
    <property type="match status" value="1"/>
</dbReference>
<evidence type="ECO:0000259" key="14">
    <source>
        <dbReference type="PROSITE" id="PS51384"/>
    </source>
</evidence>
<comment type="cofactor">
    <cofactor evidence="12">
        <name>FAD</name>
        <dbReference type="ChEBI" id="CHEBI:57692"/>
    </cofactor>
    <text evidence="12">Binds 1 FAD per subunit.</text>
</comment>
<feature type="binding site" evidence="12">
    <location>
        <begin position="390"/>
        <end position="393"/>
    </location>
    <ligand>
        <name>FAD</name>
        <dbReference type="ChEBI" id="CHEBI:57692"/>
    </ligand>
</feature>
<dbReference type="Gene3D" id="2.40.30.10">
    <property type="entry name" value="Translation factors"/>
    <property type="match status" value="1"/>
</dbReference>
<dbReference type="InterPro" id="IPR001433">
    <property type="entry name" value="OxRdtase_FAD/NAD-bd"/>
</dbReference>
<accession>A0A4R7RYY6</accession>
<feature type="domain" description="FAD-binding FR-type" evidence="14">
    <location>
        <begin position="234"/>
        <end position="452"/>
    </location>
</feature>
<dbReference type="AlphaFoldDB" id="A0A4R7RYY6"/>
<evidence type="ECO:0000313" key="16">
    <source>
        <dbReference type="Proteomes" id="UP000295662"/>
    </source>
</evidence>
<dbReference type="PRINTS" id="PR00369">
    <property type="entry name" value="FLAVODOXIN"/>
</dbReference>
<evidence type="ECO:0000256" key="5">
    <source>
        <dbReference type="ARBA" id="ARBA00022643"/>
    </source>
</evidence>
<keyword evidence="9" id="KW-0560">Oxidoreductase</keyword>
<dbReference type="InterPro" id="IPR017927">
    <property type="entry name" value="FAD-bd_FR_type"/>
</dbReference>
<evidence type="ECO:0000256" key="8">
    <source>
        <dbReference type="ARBA" id="ARBA00022982"/>
    </source>
</evidence>
<feature type="binding site" evidence="12">
    <location>
        <position position="323"/>
    </location>
    <ligand>
        <name>FAD</name>
        <dbReference type="ChEBI" id="CHEBI:57692"/>
    </ligand>
</feature>
<keyword evidence="7 12" id="KW-0521">NADP</keyword>
<dbReference type="GO" id="GO:0010181">
    <property type="term" value="F:FMN binding"/>
    <property type="evidence" value="ECO:0007669"/>
    <property type="project" value="InterPro"/>
</dbReference>
<evidence type="ECO:0000256" key="10">
    <source>
        <dbReference type="ARBA" id="ARBA00023192"/>
    </source>
</evidence>
<dbReference type="EMBL" id="SOCA01000003">
    <property type="protein sequence ID" value="TDU71071.1"/>
    <property type="molecule type" value="Genomic_DNA"/>
</dbReference>
<keyword evidence="5 12" id="KW-0288">FMN</keyword>
<dbReference type="InterPro" id="IPR039261">
    <property type="entry name" value="FNR_nucleotide-bd"/>
</dbReference>
<feature type="binding site" evidence="12">
    <location>
        <position position="565"/>
    </location>
    <ligand>
        <name>NADP(+)</name>
        <dbReference type="ChEBI" id="CHEBI:58349"/>
    </ligand>
</feature>
<dbReference type="SUPFAM" id="SSF52218">
    <property type="entry name" value="Flavoproteins"/>
    <property type="match status" value="1"/>
</dbReference>
<dbReference type="PROSITE" id="PS50902">
    <property type="entry name" value="FLAVODOXIN_LIKE"/>
    <property type="match status" value="1"/>
</dbReference>
<comment type="cofactor">
    <cofactor evidence="12">
        <name>FMN</name>
        <dbReference type="ChEBI" id="CHEBI:58210"/>
    </cofactor>
    <text evidence="12">Binds 1 FMN per subunit.</text>
</comment>
<dbReference type="InterPro" id="IPR010199">
    <property type="entry name" value="CysJ"/>
</dbReference>
<dbReference type="GO" id="GO:0005829">
    <property type="term" value="C:cytosol"/>
    <property type="evidence" value="ECO:0007669"/>
    <property type="project" value="TreeGrafter"/>
</dbReference>
<dbReference type="GO" id="GO:0004783">
    <property type="term" value="F:sulfite reductase (NADPH) activity"/>
    <property type="evidence" value="ECO:0007669"/>
    <property type="project" value="UniProtKB-EC"/>
</dbReference>
<evidence type="ECO:0000256" key="7">
    <source>
        <dbReference type="ARBA" id="ARBA00022857"/>
    </source>
</evidence>
<dbReference type="SUPFAM" id="SSF52343">
    <property type="entry name" value="Ferredoxin reductase-like, C-terminal NADP-linked domain"/>
    <property type="match status" value="1"/>
</dbReference>
<dbReference type="InterPro" id="IPR001094">
    <property type="entry name" value="Flavdoxin-like"/>
</dbReference>
<evidence type="ECO:0000313" key="15">
    <source>
        <dbReference type="EMBL" id="TDU71071.1"/>
    </source>
</evidence>
<dbReference type="InterPro" id="IPR017938">
    <property type="entry name" value="Riboflavin_synthase-like_b-brl"/>
</dbReference>
<proteinExistence type="predicted"/>
<dbReference type="PANTHER" id="PTHR19384:SF128">
    <property type="entry name" value="NADPH OXIDOREDUCTASE A"/>
    <property type="match status" value="1"/>
</dbReference>
<dbReference type="InterPro" id="IPR008254">
    <property type="entry name" value="Flavodoxin/NO_synth"/>
</dbReference>
<name>A0A4R7RYY6_9BACT</name>
<keyword evidence="10" id="KW-0198">Cysteine biosynthesis</keyword>
<dbReference type="InterPro" id="IPR001709">
    <property type="entry name" value="Flavoprot_Pyr_Nucl_cyt_Rdtase"/>
</dbReference>
<dbReference type="GO" id="GO:0050660">
    <property type="term" value="F:flavin adenine dinucleotide binding"/>
    <property type="evidence" value="ECO:0007669"/>
    <property type="project" value="InterPro"/>
</dbReference>
<dbReference type="InterPro" id="IPR003097">
    <property type="entry name" value="CysJ-like_FAD-binding"/>
</dbReference>
<feature type="binding site" evidence="12">
    <location>
        <position position="603"/>
    </location>
    <ligand>
        <name>FAD</name>
        <dbReference type="ChEBI" id="CHEBI:57692"/>
    </ligand>
</feature>
<dbReference type="SUPFAM" id="SSF63380">
    <property type="entry name" value="Riboflavin synthase domain-like"/>
    <property type="match status" value="1"/>
</dbReference>
<feature type="binding site" evidence="12">
    <location>
        <position position="414"/>
    </location>
    <ligand>
        <name>FAD</name>
        <dbReference type="ChEBI" id="CHEBI:57692"/>
    </ligand>
</feature>
<dbReference type="PIRSF" id="PIRSF000207">
    <property type="entry name" value="SiR-FP_CysJ"/>
    <property type="match status" value="1"/>
</dbReference>
<feature type="binding site" evidence="12">
    <location>
        <begin position="121"/>
        <end position="124"/>
    </location>
    <ligand>
        <name>FMN</name>
        <dbReference type="ChEBI" id="CHEBI:58210"/>
    </ligand>
</feature>
<dbReference type="Pfam" id="PF00667">
    <property type="entry name" value="FAD_binding_1"/>
    <property type="match status" value="1"/>
</dbReference>
<feature type="binding site" evidence="12">
    <location>
        <begin position="529"/>
        <end position="533"/>
    </location>
    <ligand>
        <name>NADP(+)</name>
        <dbReference type="ChEBI" id="CHEBI:58349"/>
    </ligand>
</feature>
<evidence type="ECO:0000256" key="12">
    <source>
        <dbReference type="PIRSR" id="PIRSR000207-1"/>
    </source>
</evidence>
<evidence type="ECO:0000256" key="11">
    <source>
        <dbReference type="ARBA" id="ARBA00052219"/>
    </source>
</evidence>
<dbReference type="EC" id="1.8.1.2" evidence="1"/>
<dbReference type="InterPro" id="IPR023173">
    <property type="entry name" value="NADPH_Cyt_P450_Rdtase_alpha"/>
</dbReference>
<dbReference type="GO" id="GO:0019344">
    <property type="term" value="P:cysteine biosynthetic process"/>
    <property type="evidence" value="ECO:0007669"/>
    <property type="project" value="UniProtKB-KW"/>
</dbReference>
<evidence type="ECO:0000256" key="9">
    <source>
        <dbReference type="ARBA" id="ARBA00023002"/>
    </source>
</evidence>
<dbReference type="Pfam" id="PF00258">
    <property type="entry name" value="Flavodoxin_1"/>
    <property type="match status" value="1"/>
</dbReference>
<dbReference type="Gene3D" id="1.20.990.10">
    <property type="entry name" value="NADPH-cytochrome p450 Reductase, Chain A, domain 3"/>
    <property type="match status" value="1"/>
</dbReference>
<dbReference type="FunFam" id="3.40.50.80:FF:000001">
    <property type="entry name" value="NADPH--cytochrome P450 reductase 1"/>
    <property type="match status" value="1"/>
</dbReference>
<evidence type="ECO:0000256" key="1">
    <source>
        <dbReference type="ARBA" id="ARBA00012604"/>
    </source>
</evidence>
<evidence type="ECO:0000256" key="6">
    <source>
        <dbReference type="ARBA" id="ARBA00022827"/>
    </source>
</evidence>
<feature type="binding site" evidence="12">
    <location>
        <begin position="523"/>
        <end position="524"/>
    </location>
    <ligand>
        <name>NADP(+)</name>
        <dbReference type="ChEBI" id="CHEBI:58349"/>
    </ligand>
</feature>
<dbReference type="CDD" id="cd06199">
    <property type="entry name" value="SiR"/>
    <property type="match status" value="1"/>
</dbReference>
<keyword evidence="16" id="KW-1185">Reference proteome</keyword>
<dbReference type="PANTHER" id="PTHR19384">
    <property type="entry name" value="NITRIC OXIDE SYNTHASE-RELATED"/>
    <property type="match status" value="1"/>
</dbReference>
<sequence length="603" mass="66459">MTVFSPTLLRNIPEMLPEHSPFSPDLRRALDGLLASFTPAQRFWLAGYLSAGDAAPAVAVPTAAALKLTILYGSESGNSEKLADLSAKEAKKRGFIPTVKNMADIKPADLTKIENLLVIISTWGDGEPPETATSFYKAFMSETLSLPKLRFSVCSLGDTSYEKFCQMGKDFDARLEAFGAQRIYARVDCDLQYEKPHRAWLDGALAAFGPAPAPAAAPALTSFAIPVATEHDKANPFAAELKERVLLNGKGTAKETWHYELSLEGSGLTYEPGDSLGVIPVNAPDVVEGLMKAAKLTGSETVQVPDVGAKALNYALQENLDITALSRPVLTKLHEVTKSKKLATLLGEASKEKLKDYLHGRWIVDAIEDFAPKGLSPEALVSILRPLPPRLYSIASSPLAHPDEVHLTIASVRYESVGRQRKGVTSTYLADLVKLGDKVPVYTNQNKNFRLPDSGDTPIIMVGPGTGVAPFRAFVEHRAALEQKGKSWLFFGDQRYTYDFLYQTEWQDHLASKSLTKLDVAFSRDQPEKIYVQQRMIERAKELYAWLEEGAHFYVCGDATRMAHDVNEALISVVEKQGGKSREAAESYLEDLKKARRYQRDVY</sequence>
<keyword evidence="4" id="KW-0285">Flavoprotein</keyword>
<evidence type="ECO:0000256" key="3">
    <source>
        <dbReference type="ARBA" id="ARBA00022605"/>
    </source>
</evidence>
<gene>
    <name evidence="15" type="ORF">EI77_02189</name>
</gene>
<comment type="caution">
    <text evidence="15">The sequence shown here is derived from an EMBL/GenBank/DDBJ whole genome shotgun (WGS) entry which is preliminary data.</text>
</comment>
<keyword evidence="6 12" id="KW-0274">FAD</keyword>
<comment type="catalytic activity">
    <reaction evidence="11">
        <text>hydrogen sulfide + 3 NADP(+) + 3 H2O = sulfite + 3 NADPH + 4 H(+)</text>
        <dbReference type="Rhea" id="RHEA:13801"/>
        <dbReference type="ChEBI" id="CHEBI:15377"/>
        <dbReference type="ChEBI" id="CHEBI:15378"/>
        <dbReference type="ChEBI" id="CHEBI:17359"/>
        <dbReference type="ChEBI" id="CHEBI:29919"/>
        <dbReference type="ChEBI" id="CHEBI:57783"/>
        <dbReference type="ChEBI" id="CHEBI:58349"/>
        <dbReference type="EC" id="1.8.1.2"/>
    </reaction>
</comment>
<evidence type="ECO:0000256" key="4">
    <source>
        <dbReference type="ARBA" id="ARBA00022630"/>
    </source>
</evidence>
<feature type="binding site" evidence="12">
    <location>
        <begin position="156"/>
        <end position="165"/>
    </location>
    <ligand>
        <name>FMN</name>
        <dbReference type="ChEBI" id="CHEBI:58210"/>
    </ligand>
</feature>
<keyword evidence="3" id="KW-0028">Amino-acid biosynthesis</keyword>
<keyword evidence="2" id="KW-0813">Transport</keyword>
<organism evidence="15 16">
    <name type="scientific">Prosthecobacter fusiformis</name>
    <dbReference type="NCBI Taxonomy" id="48464"/>
    <lineage>
        <taxon>Bacteria</taxon>
        <taxon>Pseudomonadati</taxon>
        <taxon>Verrucomicrobiota</taxon>
        <taxon>Verrucomicrobiia</taxon>
        <taxon>Verrucomicrobiales</taxon>
        <taxon>Verrucomicrobiaceae</taxon>
        <taxon>Prosthecobacter</taxon>
    </lineage>
</organism>
<feature type="binding site" evidence="12">
    <location>
        <begin position="423"/>
        <end position="426"/>
    </location>
    <ligand>
        <name>FAD</name>
        <dbReference type="ChEBI" id="CHEBI:57692"/>
    </ligand>
</feature>
<feature type="domain" description="Flavodoxin-like" evidence="13">
    <location>
        <begin position="68"/>
        <end position="205"/>
    </location>
</feature>